<evidence type="ECO:0000313" key="1">
    <source>
        <dbReference type="EMBL" id="GMM54411.1"/>
    </source>
</evidence>
<dbReference type="AlphaFoldDB" id="A0AAV5RTB7"/>
<name>A0AAV5RTB7_MAUHU</name>
<keyword evidence="2" id="KW-1185">Reference proteome</keyword>
<gene>
    <name evidence="1" type="ORF">DAKH74_010270</name>
</gene>
<feature type="non-terminal residue" evidence="1">
    <location>
        <position position="1"/>
    </location>
</feature>
<reference evidence="1 2" key="1">
    <citation type="journal article" date="2023" name="Elife">
        <title>Identification of key yeast species and microbe-microbe interactions impacting larval growth of Drosophila in the wild.</title>
        <authorList>
            <person name="Mure A."/>
            <person name="Sugiura Y."/>
            <person name="Maeda R."/>
            <person name="Honda K."/>
            <person name="Sakurai N."/>
            <person name="Takahashi Y."/>
            <person name="Watada M."/>
            <person name="Katoh T."/>
            <person name="Gotoh A."/>
            <person name="Gotoh Y."/>
            <person name="Taniguchi I."/>
            <person name="Nakamura K."/>
            <person name="Hayashi T."/>
            <person name="Katayama T."/>
            <person name="Uemura T."/>
            <person name="Hattori Y."/>
        </authorList>
    </citation>
    <scope>NUCLEOTIDE SEQUENCE [LARGE SCALE GENOMIC DNA]</scope>
    <source>
        <strain evidence="1 2">KH-74</strain>
    </source>
</reference>
<organism evidence="1 2">
    <name type="scientific">Maudiozyma humilis</name>
    <name type="common">Sour dough yeast</name>
    <name type="synonym">Kazachstania humilis</name>
    <dbReference type="NCBI Taxonomy" id="51915"/>
    <lineage>
        <taxon>Eukaryota</taxon>
        <taxon>Fungi</taxon>
        <taxon>Dikarya</taxon>
        <taxon>Ascomycota</taxon>
        <taxon>Saccharomycotina</taxon>
        <taxon>Saccharomycetes</taxon>
        <taxon>Saccharomycetales</taxon>
        <taxon>Saccharomycetaceae</taxon>
        <taxon>Maudiozyma</taxon>
    </lineage>
</organism>
<protein>
    <submittedName>
        <fullName evidence="1">Uncharacterized protein</fullName>
    </submittedName>
</protein>
<dbReference type="EMBL" id="BTGD01000002">
    <property type="protein sequence ID" value="GMM54411.1"/>
    <property type="molecule type" value="Genomic_DNA"/>
</dbReference>
<proteinExistence type="predicted"/>
<evidence type="ECO:0000313" key="2">
    <source>
        <dbReference type="Proteomes" id="UP001377567"/>
    </source>
</evidence>
<sequence>GHVLVDEGLRAVLVVVGQPGDPVELVCVVRVDGVVEEDVGDVHLVPLLCELVCDEQGVVEVVAEVVGEQHEYLVVTQMLSSDVGVDAKEVDVLTGGGALVVDALEAAFLGRIGGHGKVDVGGVFCSGVRVQLNNREWTD</sequence>
<accession>A0AAV5RTB7</accession>
<dbReference type="Proteomes" id="UP001377567">
    <property type="component" value="Unassembled WGS sequence"/>
</dbReference>
<comment type="caution">
    <text evidence="1">The sequence shown here is derived from an EMBL/GenBank/DDBJ whole genome shotgun (WGS) entry which is preliminary data.</text>
</comment>